<name>A0ABY2FNG9_9ACTN</name>
<protein>
    <submittedName>
        <fullName evidence="1">Uncharacterized protein</fullName>
    </submittedName>
</protein>
<sequence>MAARLFEVGSPRLETFREGIVAAPDNDVNASDDQPARHLKVH</sequence>
<organism evidence="1 2">
    <name type="scientific">Kribbella pratensis</name>
    <dbReference type="NCBI Taxonomy" id="2512112"/>
    <lineage>
        <taxon>Bacteria</taxon>
        <taxon>Bacillati</taxon>
        <taxon>Actinomycetota</taxon>
        <taxon>Actinomycetes</taxon>
        <taxon>Propionibacteriales</taxon>
        <taxon>Kribbellaceae</taxon>
        <taxon>Kribbella</taxon>
    </lineage>
</organism>
<keyword evidence="2" id="KW-1185">Reference proteome</keyword>
<proteinExistence type="predicted"/>
<gene>
    <name evidence="1" type="ORF">EV137_1616</name>
</gene>
<evidence type="ECO:0000313" key="1">
    <source>
        <dbReference type="EMBL" id="TDW94314.1"/>
    </source>
</evidence>
<dbReference type="EMBL" id="SODU01000001">
    <property type="protein sequence ID" value="TDW94314.1"/>
    <property type="molecule type" value="Genomic_DNA"/>
</dbReference>
<evidence type="ECO:0000313" key="2">
    <source>
        <dbReference type="Proteomes" id="UP000295060"/>
    </source>
</evidence>
<accession>A0ABY2FNG9</accession>
<comment type="caution">
    <text evidence="1">The sequence shown here is derived from an EMBL/GenBank/DDBJ whole genome shotgun (WGS) entry which is preliminary data.</text>
</comment>
<dbReference type="Proteomes" id="UP000295060">
    <property type="component" value="Unassembled WGS sequence"/>
</dbReference>
<reference evidence="1 2" key="1">
    <citation type="submission" date="2019-03" db="EMBL/GenBank/DDBJ databases">
        <title>Genomic Encyclopedia of Type Strains, Phase III (KMG-III): the genomes of soil and plant-associated and newly described type strains.</title>
        <authorList>
            <person name="Whitman W."/>
        </authorList>
    </citation>
    <scope>NUCLEOTIDE SEQUENCE [LARGE SCALE GENOMIC DNA]</scope>
    <source>
        <strain evidence="1 2">VKMAc-2574</strain>
    </source>
</reference>